<dbReference type="AlphaFoldDB" id="A0AAW0NCE5"/>
<evidence type="ECO:0000313" key="2">
    <source>
        <dbReference type="Proteomes" id="UP001460270"/>
    </source>
</evidence>
<evidence type="ECO:0000313" key="1">
    <source>
        <dbReference type="EMBL" id="KAK7893495.1"/>
    </source>
</evidence>
<proteinExistence type="predicted"/>
<name>A0AAW0NCE5_9GOBI</name>
<protein>
    <submittedName>
        <fullName evidence="1">Uncharacterized protein</fullName>
    </submittedName>
</protein>
<sequence>MAAGAGEDSERGGVFGVTELQPQRAERRQAAPGHTCVCLILQEEKNCSRLQLCRLILLKSLGSCLSSRSRSSASALLPLTHSSKQKAHTHLAFLLTHTHPSCHQPHTHTHPHTPAQAWRLHHLLPSQHTPPSALPTFPTYAALALAQTGECECEQEKQALSWKRYGHLPLGLTHMDPLSRQPKHMQGLR</sequence>
<dbReference type="EMBL" id="JBBPFD010000016">
    <property type="protein sequence ID" value="KAK7893495.1"/>
    <property type="molecule type" value="Genomic_DNA"/>
</dbReference>
<comment type="caution">
    <text evidence="1">The sequence shown here is derived from an EMBL/GenBank/DDBJ whole genome shotgun (WGS) entry which is preliminary data.</text>
</comment>
<reference evidence="2" key="1">
    <citation type="submission" date="2024-04" db="EMBL/GenBank/DDBJ databases">
        <title>Salinicola lusitanus LLJ914,a marine bacterium isolated from the Okinawa Trough.</title>
        <authorList>
            <person name="Li J."/>
        </authorList>
    </citation>
    <scope>NUCLEOTIDE SEQUENCE [LARGE SCALE GENOMIC DNA]</scope>
</reference>
<accession>A0AAW0NCE5</accession>
<dbReference type="Proteomes" id="UP001460270">
    <property type="component" value="Unassembled WGS sequence"/>
</dbReference>
<organism evidence="1 2">
    <name type="scientific">Mugilogobius chulae</name>
    <name type="common">yellowstripe goby</name>
    <dbReference type="NCBI Taxonomy" id="88201"/>
    <lineage>
        <taxon>Eukaryota</taxon>
        <taxon>Metazoa</taxon>
        <taxon>Chordata</taxon>
        <taxon>Craniata</taxon>
        <taxon>Vertebrata</taxon>
        <taxon>Euteleostomi</taxon>
        <taxon>Actinopterygii</taxon>
        <taxon>Neopterygii</taxon>
        <taxon>Teleostei</taxon>
        <taxon>Neoteleostei</taxon>
        <taxon>Acanthomorphata</taxon>
        <taxon>Gobiaria</taxon>
        <taxon>Gobiiformes</taxon>
        <taxon>Gobioidei</taxon>
        <taxon>Gobiidae</taxon>
        <taxon>Gobionellinae</taxon>
        <taxon>Mugilogobius</taxon>
    </lineage>
</organism>
<keyword evidence="2" id="KW-1185">Reference proteome</keyword>
<gene>
    <name evidence="1" type="ORF">WMY93_022647</name>
</gene>